<comment type="subcellular location">
    <subcellularLocation>
        <location evidence="1">Membrane</location>
        <topology evidence="1">Multi-pass membrane protein</topology>
    </subcellularLocation>
</comment>
<evidence type="ECO:0000256" key="5">
    <source>
        <dbReference type="SAM" id="MobiDB-lite"/>
    </source>
</evidence>
<evidence type="ECO:0000313" key="7">
    <source>
        <dbReference type="EMBL" id="TBU65065.1"/>
    </source>
</evidence>
<dbReference type="PANTHER" id="PTHR36460:SF1">
    <property type="entry name" value="UPF0132 DOMAIN PROTEIN (AFU_ORTHOLOGUE AFUA_3G10255)"/>
    <property type="match status" value="1"/>
</dbReference>
<evidence type="ECO:0000256" key="2">
    <source>
        <dbReference type="ARBA" id="ARBA00022692"/>
    </source>
</evidence>
<dbReference type="Proteomes" id="UP000292082">
    <property type="component" value="Unassembled WGS sequence"/>
</dbReference>
<evidence type="ECO:0000256" key="6">
    <source>
        <dbReference type="SAM" id="Phobius"/>
    </source>
</evidence>
<accession>A0A4Q9QBT1</accession>
<keyword evidence="4 6" id="KW-0472">Membrane</keyword>
<reference evidence="7 8" key="1">
    <citation type="submission" date="2019-01" db="EMBL/GenBank/DDBJ databases">
        <title>Draft genome sequences of three monokaryotic isolates of the white-rot basidiomycete fungus Dichomitus squalens.</title>
        <authorList>
            <consortium name="DOE Joint Genome Institute"/>
            <person name="Lopez S.C."/>
            <person name="Andreopoulos B."/>
            <person name="Pangilinan J."/>
            <person name="Lipzen A."/>
            <person name="Riley R."/>
            <person name="Ahrendt S."/>
            <person name="Ng V."/>
            <person name="Barry K."/>
            <person name="Daum C."/>
            <person name="Grigoriev I.V."/>
            <person name="Hilden K.S."/>
            <person name="Makela M.R."/>
            <person name="de Vries R.P."/>
        </authorList>
    </citation>
    <scope>NUCLEOTIDE SEQUENCE [LARGE SCALE GENOMIC DNA]</scope>
    <source>
        <strain evidence="7 8">CBS 464.89</strain>
    </source>
</reference>
<keyword evidence="2 6" id="KW-0812">Transmembrane</keyword>
<dbReference type="EMBL" id="ML145085">
    <property type="protein sequence ID" value="TBU65065.1"/>
    <property type="molecule type" value="Genomic_DNA"/>
</dbReference>
<feature type="transmembrane region" description="Helical" evidence="6">
    <location>
        <begin position="150"/>
        <end position="168"/>
    </location>
</feature>
<sequence length="199" mass="21846">MSMSNSNNIRSHFASFAAYTPPPDDPSYPGSTSRGSSRAWFPSGAASGSQQPTSYQSGGIPTFNTSQAGGAGALEDAEAENVNNLWETRHGLRVDLLAASAYLLGPVSALTLLIVETYNDFVRFHAYQSALLTTPLVIMRILASLLQFSSFLRAIFTFLLIIPSYYMAWRAYVDASRNGLVRFQVPFIGPLAERWVYEE</sequence>
<feature type="region of interest" description="Disordered" evidence="5">
    <location>
        <begin position="20"/>
        <end position="61"/>
    </location>
</feature>
<evidence type="ECO:0000256" key="3">
    <source>
        <dbReference type="ARBA" id="ARBA00022989"/>
    </source>
</evidence>
<protein>
    <submittedName>
        <fullName evidence="7">Uncharacterized protein</fullName>
    </submittedName>
</protein>
<dbReference type="GO" id="GO:0016020">
    <property type="term" value="C:membrane"/>
    <property type="evidence" value="ECO:0007669"/>
    <property type="project" value="UniProtKB-SubCell"/>
</dbReference>
<evidence type="ECO:0000313" key="8">
    <source>
        <dbReference type="Proteomes" id="UP000292082"/>
    </source>
</evidence>
<dbReference type="STRING" id="114155.A0A4Q9QBT1"/>
<gene>
    <name evidence="7" type="ORF">BD310DRAFT_838837</name>
</gene>
<dbReference type="PANTHER" id="PTHR36460">
    <property type="entry name" value="UPF0132 DOMAIN PROTEIN (AFU_ORTHOLOGUE AFUA_3G10255)"/>
    <property type="match status" value="1"/>
</dbReference>
<organism evidence="7 8">
    <name type="scientific">Dichomitus squalens</name>
    <dbReference type="NCBI Taxonomy" id="114155"/>
    <lineage>
        <taxon>Eukaryota</taxon>
        <taxon>Fungi</taxon>
        <taxon>Dikarya</taxon>
        <taxon>Basidiomycota</taxon>
        <taxon>Agaricomycotina</taxon>
        <taxon>Agaricomycetes</taxon>
        <taxon>Polyporales</taxon>
        <taxon>Polyporaceae</taxon>
        <taxon>Dichomitus</taxon>
    </lineage>
</organism>
<evidence type="ECO:0000256" key="4">
    <source>
        <dbReference type="ARBA" id="ARBA00023136"/>
    </source>
</evidence>
<feature type="compositionally biased region" description="Polar residues" evidence="5">
    <location>
        <begin position="46"/>
        <end position="61"/>
    </location>
</feature>
<name>A0A4Q9QBT1_9APHY</name>
<keyword evidence="8" id="KW-1185">Reference proteome</keyword>
<evidence type="ECO:0000256" key="1">
    <source>
        <dbReference type="ARBA" id="ARBA00004141"/>
    </source>
</evidence>
<keyword evidence="3 6" id="KW-1133">Transmembrane helix</keyword>
<proteinExistence type="predicted"/>
<dbReference type="AlphaFoldDB" id="A0A4Q9QBT1"/>
<feature type="transmembrane region" description="Helical" evidence="6">
    <location>
        <begin position="96"/>
        <end position="118"/>
    </location>
</feature>